<dbReference type="Proteomes" id="UP000825729">
    <property type="component" value="Unassembled WGS sequence"/>
</dbReference>
<feature type="disulfide bond" evidence="11 12">
    <location>
        <begin position="41"/>
        <end position="55"/>
    </location>
</feature>
<keyword evidence="7" id="KW-0119">Carbohydrate metabolism</keyword>
<evidence type="ECO:0000256" key="8">
    <source>
        <dbReference type="ARBA" id="ARBA00023295"/>
    </source>
</evidence>
<evidence type="ECO:0000256" key="7">
    <source>
        <dbReference type="ARBA" id="ARBA00023277"/>
    </source>
</evidence>
<evidence type="ECO:0000259" key="14">
    <source>
        <dbReference type="PROSITE" id="PS50941"/>
    </source>
</evidence>
<dbReference type="InterPro" id="IPR001002">
    <property type="entry name" value="Chitin-bd_1"/>
</dbReference>
<evidence type="ECO:0000313" key="15">
    <source>
        <dbReference type="EMBL" id="KAG9447042.1"/>
    </source>
</evidence>
<evidence type="ECO:0000256" key="12">
    <source>
        <dbReference type="PROSITE-ProRule" id="PRU00261"/>
    </source>
</evidence>
<comment type="caution">
    <text evidence="12">Lacks conserved residue(s) required for the propagation of feature annotation.</text>
</comment>
<evidence type="ECO:0000256" key="11">
    <source>
        <dbReference type="PIRSR" id="PIRSR001060-2"/>
    </source>
</evidence>
<dbReference type="Gene3D" id="3.30.60.10">
    <property type="entry name" value="Endochitinase-like"/>
    <property type="match status" value="1"/>
</dbReference>
<feature type="disulfide bond" evidence="11">
    <location>
        <begin position="100"/>
        <end position="149"/>
    </location>
</feature>
<evidence type="ECO:0000256" key="9">
    <source>
        <dbReference type="ARBA" id="ARBA00023326"/>
    </source>
</evidence>
<dbReference type="AlphaFoldDB" id="A0AAV7EHJ2"/>
<evidence type="ECO:0000256" key="2">
    <source>
        <dbReference type="ARBA" id="ARBA00012729"/>
    </source>
</evidence>
<dbReference type="PROSITE" id="PS00026">
    <property type="entry name" value="CHIT_BIND_I_1"/>
    <property type="match status" value="1"/>
</dbReference>
<keyword evidence="9" id="KW-0624">Polysaccharide degradation</keyword>
<dbReference type="CDD" id="cd00325">
    <property type="entry name" value="chitinase_GH19"/>
    <property type="match status" value="1"/>
</dbReference>
<evidence type="ECO:0000313" key="16">
    <source>
        <dbReference type="Proteomes" id="UP000825729"/>
    </source>
</evidence>
<feature type="disulfide bond" evidence="11">
    <location>
        <begin position="251"/>
        <end position="282"/>
    </location>
</feature>
<dbReference type="Gene3D" id="3.30.20.10">
    <property type="entry name" value="Endochitinase, domain 2"/>
    <property type="match status" value="1"/>
</dbReference>
<dbReference type="Gene3D" id="1.10.530.10">
    <property type="match status" value="1"/>
</dbReference>
<feature type="active site" description="Proton donor" evidence="10">
    <location>
        <position position="144"/>
    </location>
</feature>
<accession>A0AAV7EHJ2</accession>
<evidence type="ECO:0000256" key="13">
    <source>
        <dbReference type="SAM" id="SignalP"/>
    </source>
</evidence>
<dbReference type="InterPro" id="IPR023346">
    <property type="entry name" value="Lysozyme-like_dom_sf"/>
</dbReference>
<keyword evidence="13" id="KW-0732">Signal</keyword>
<dbReference type="PROSITE" id="PS50941">
    <property type="entry name" value="CHIT_BIND_I_2"/>
    <property type="match status" value="1"/>
</dbReference>
<dbReference type="SUPFAM" id="SSF53955">
    <property type="entry name" value="Lysozyme-like"/>
    <property type="match status" value="1"/>
</dbReference>
<dbReference type="SMART" id="SM00270">
    <property type="entry name" value="ChtBD1"/>
    <property type="match status" value="1"/>
</dbReference>
<proteinExistence type="predicted"/>
<sequence>MATGPAKLGTIFTVLALTRILAGFLPDSVLGQNCGCPKDQCCSQFGYCGKGPDFCGAGCREGPCDGGNGRRNVGGNGISVPDIVTPAFFDGNKNEGTGDCPGRAFYTRDAFLEALKSYSGFGTAGSADDSKREIAAFFAHVSHETGRLCFMEENLDLNNPYCDREREAEYPCNPSKRYYGRGPLQLTWNYNYGAAGKDNGFDGLGNPEIMALDPVVSFKAALWFWMTNVHNAITSGQGFRATTRAINSMECGGGSDKAASRIELFQKYCGQLGVSPGGNFNC</sequence>
<comment type="catalytic activity">
    <reaction evidence="1">
        <text>Random endo-hydrolysis of N-acetyl-beta-D-glucosaminide (1-&gt;4)-beta-linkages in chitin and chitodextrins.</text>
        <dbReference type="EC" id="3.2.1.14"/>
    </reaction>
</comment>
<dbReference type="CDD" id="cd00035">
    <property type="entry name" value="ChtBD1"/>
    <property type="match status" value="1"/>
</dbReference>
<dbReference type="PANTHER" id="PTHR22595:SF197">
    <property type="entry name" value="CHITINASE FAMILY PROTEIN"/>
    <property type="match status" value="1"/>
</dbReference>
<dbReference type="InterPro" id="IPR000726">
    <property type="entry name" value="Glyco_hydro_19_cat"/>
</dbReference>
<dbReference type="PROSITE" id="PS00773">
    <property type="entry name" value="CHITINASE_19_1"/>
    <property type="match status" value="1"/>
</dbReference>
<dbReference type="PANTHER" id="PTHR22595">
    <property type="entry name" value="CHITINASE-RELATED"/>
    <property type="match status" value="1"/>
</dbReference>
<evidence type="ECO:0000256" key="10">
    <source>
        <dbReference type="PIRSR" id="PIRSR001060-1"/>
    </source>
</evidence>
<feature type="signal peptide" evidence="13">
    <location>
        <begin position="1"/>
        <end position="31"/>
    </location>
</feature>
<dbReference type="GO" id="GO:0008061">
    <property type="term" value="F:chitin binding"/>
    <property type="evidence" value="ECO:0007669"/>
    <property type="project" value="UniProtKB-UniRule"/>
</dbReference>
<name>A0AAV7EHJ2_ARIFI</name>
<dbReference type="PROSITE" id="PS00774">
    <property type="entry name" value="CHITINASE_19_2"/>
    <property type="match status" value="1"/>
</dbReference>
<evidence type="ECO:0000256" key="1">
    <source>
        <dbReference type="ARBA" id="ARBA00000822"/>
    </source>
</evidence>
<dbReference type="InterPro" id="IPR018371">
    <property type="entry name" value="Chitin-binding_1_CS"/>
</dbReference>
<dbReference type="FunFam" id="3.30.20.10:FF:000001">
    <property type="entry name" value="Endochitinase (Chitinase)"/>
    <property type="match status" value="1"/>
</dbReference>
<protein>
    <recommendedName>
        <fullName evidence="2">chitinase</fullName>
        <ecNumber evidence="2">3.2.1.14</ecNumber>
    </recommendedName>
</protein>
<dbReference type="Pfam" id="PF00187">
    <property type="entry name" value="Chitin_bind_1"/>
    <property type="match status" value="1"/>
</dbReference>
<dbReference type="GO" id="GO:0008843">
    <property type="term" value="F:endochitinase activity"/>
    <property type="evidence" value="ECO:0007669"/>
    <property type="project" value="UniProtKB-EC"/>
</dbReference>
<dbReference type="InterPro" id="IPR036861">
    <property type="entry name" value="Endochitinase-like_sf"/>
</dbReference>
<evidence type="ECO:0000256" key="4">
    <source>
        <dbReference type="ARBA" id="ARBA00022801"/>
    </source>
</evidence>
<keyword evidence="3 12" id="KW-0147">Chitin-binding</keyword>
<comment type="caution">
    <text evidence="15">The sequence shown here is derived from an EMBL/GenBank/DDBJ whole genome shotgun (WGS) entry which is preliminary data.</text>
</comment>
<keyword evidence="16" id="KW-1185">Reference proteome</keyword>
<dbReference type="PIRSF" id="PIRSF001060">
    <property type="entry name" value="Endochitinase"/>
    <property type="match status" value="1"/>
</dbReference>
<keyword evidence="8" id="KW-0326">Glycosidase</keyword>
<evidence type="ECO:0000256" key="6">
    <source>
        <dbReference type="ARBA" id="ARBA00023157"/>
    </source>
</evidence>
<dbReference type="GO" id="GO:0000272">
    <property type="term" value="P:polysaccharide catabolic process"/>
    <property type="evidence" value="ECO:0007669"/>
    <property type="project" value="UniProtKB-KW"/>
</dbReference>
<dbReference type="GO" id="GO:0006032">
    <property type="term" value="P:chitin catabolic process"/>
    <property type="evidence" value="ECO:0007669"/>
    <property type="project" value="UniProtKB-KW"/>
</dbReference>
<dbReference type="EMBL" id="JAINDJ010000005">
    <property type="protein sequence ID" value="KAG9447042.1"/>
    <property type="molecule type" value="Genomic_DNA"/>
</dbReference>
<evidence type="ECO:0000256" key="3">
    <source>
        <dbReference type="ARBA" id="ARBA00022669"/>
    </source>
</evidence>
<dbReference type="EC" id="3.2.1.14" evidence="2"/>
<evidence type="ECO:0000256" key="5">
    <source>
        <dbReference type="ARBA" id="ARBA00023024"/>
    </source>
</evidence>
<feature type="domain" description="Chitin-binding type-1" evidence="14">
    <location>
        <begin position="31"/>
        <end position="66"/>
    </location>
</feature>
<feature type="disulfide bond" evidence="11">
    <location>
        <begin position="162"/>
        <end position="172"/>
    </location>
</feature>
<dbReference type="SUPFAM" id="SSF57016">
    <property type="entry name" value="Plant lectins/antimicrobial peptides"/>
    <property type="match status" value="1"/>
</dbReference>
<dbReference type="Pfam" id="PF00182">
    <property type="entry name" value="Glyco_hydro_19"/>
    <property type="match status" value="1"/>
</dbReference>
<feature type="disulfide bond" evidence="11 12">
    <location>
        <begin position="36"/>
        <end position="48"/>
    </location>
</feature>
<gene>
    <name evidence="15" type="ORF">H6P81_013170</name>
</gene>
<dbReference type="GO" id="GO:0016998">
    <property type="term" value="P:cell wall macromolecule catabolic process"/>
    <property type="evidence" value="ECO:0007669"/>
    <property type="project" value="InterPro"/>
</dbReference>
<keyword evidence="4" id="KW-0378">Hydrolase</keyword>
<dbReference type="InterPro" id="IPR016283">
    <property type="entry name" value="Glyco_hydro_19"/>
</dbReference>
<keyword evidence="6 11" id="KW-1015">Disulfide bond</keyword>
<organism evidence="15 16">
    <name type="scientific">Aristolochia fimbriata</name>
    <name type="common">White veined hardy Dutchman's pipe vine</name>
    <dbReference type="NCBI Taxonomy" id="158543"/>
    <lineage>
        <taxon>Eukaryota</taxon>
        <taxon>Viridiplantae</taxon>
        <taxon>Streptophyta</taxon>
        <taxon>Embryophyta</taxon>
        <taxon>Tracheophyta</taxon>
        <taxon>Spermatophyta</taxon>
        <taxon>Magnoliopsida</taxon>
        <taxon>Magnoliidae</taxon>
        <taxon>Piperales</taxon>
        <taxon>Aristolochiaceae</taxon>
        <taxon>Aristolochia</taxon>
    </lineage>
</organism>
<keyword evidence="5" id="KW-0146">Chitin degradation</keyword>
<reference evidence="15 16" key="1">
    <citation type="submission" date="2021-07" db="EMBL/GenBank/DDBJ databases">
        <title>The Aristolochia fimbriata genome: insights into angiosperm evolution, floral development and chemical biosynthesis.</title>
        <authorList>
            <person name="Jiao Y."/>
        </authorList>
    </citation>
    <scope>NUCLEOTIDE SEQUENCE [LARGE SCALE GENOMIC DNA]</scope>
    <source>
        <strain evidence="15">IBCAS-2021</strain>
        <tissue evidence="15">Leaf</tissue>
    </source>
</reference>
<feature type="chain" id="PRO_5043496351" description="chitinase" evidence="13">
    <location>
        <begin position="32"/>
        <end position="282"/>
    </location>
</feature>